<dbReference type="RefSeq" id="WP_157609780.1">
    <property type="nucleotide sequence ID" value="NZ_CP042914.1"/>
</dbReference>
<dbReference type="EMBL" id="CP042914">
    <property type="protein sequence ID" value="QEG38156.1"/>
    <property type="molecule type" value="Genomic_DNA"/>
</dbReference>
<name>A0A5B9QMA0_9BACT</name>
<proteinExistence type="predicted"/>
<feature type="region of interest" description="Disordered" evidence="1">
    <location>
        <begin position="32"/>
        <end position="56"/>
    </location>
</feature>
<evidence type="ECO:0000256" key="1">
    <source>
        <dbReference type="SAM" id="MobiDB-lite"/>
    </source>
</evidence>
<evidence type="ECO:0000256" key="2">
    <source>
        <dbReference type="SAM" id="SignalP"/>
    </source>
</evidence>
<evidence type="ECO:0000313" key="3">
    <source>
        <dbReference type="EMBL" id="QEG38156.1"/>
    </source>
</evidence>
<organism evidence="3 4">
    <name type="scientific">Roseimaritima ulvae</name>
    <dbReference type="NCBI Taxonomy" id="980254"/>
    <lineage>
        <taxon>Bacteria</taxon>
        <taxon>Pseudomonadati</taxon>
        <taxon>Planctomycetota</taxon>
        <taxon>Planctomycetia</taxon>
        <taxon>Pirellulales</taxon>
        <taxon>Pirellulaceae</taxon>
        <taxon>Roseimaritima</taxon>
    </lineage>
</organism>
<dbReference type="AlphaFoldDB" id="A0A5B9QMA0"/>
<accession>A0A5B9QMA0</accession>
<dbReference type="Proteomes" id="UP000325286">
    <property type="component" value="Chromosome"/>
</dbReference>
<reference evidence="3 4" key="1">
    <citation type="submission" date="2019-08" db="EMBL/GenBank/DDBJ databases">
        <title>Deep-cultivation of Planctomycetes and their phenomic and genomic characterization uncovers novel biology.</title>
        <authorList>
            <person name="Wiegand S."/>
            <person name="Jogler M."/>
            <person name="Boedeker C."/>
            <person name="Pinto D."/>
            <person name="Vollmers J."/>
            <person name="Rivas-Marin E."/>
            <person name="Kohn T."/>
            <person name="Peeters S.H."/>
            <person name="Heuer A."/>
            <person name="Rast P."/>
            <person name="Oberbeckmann S."/>
            <person name="Bunk B."/>
            <person name="Jeske O."/>
            <person name="Meyerdierks A."/>
            <person name="Storesund J.E."/>
            <person name="Kallscheuer N."/>
            <person name="Luecker S."/>
            <person name="Lage O.M."/>
            <person name="Pohl T."/>
            <person name="Merkel B.J."/>
            <person name="Hornburger P."/>
            <person name="Mueller R.-W."/>
            <person name="Bruemmer F."/>
            <person name="Labrenz M."/>
            <person name="Spormann A.M."/>
            <person name="Op den Camp H."/>
            <person name="Overmann J."/>
            <person name="Amann R."/>
            <person name="Jetten M.S.M."/>
            <person name="Mascher T."/>
            <person name="Medema M.H."/>
            <person name="Devos D.P."/>
            <person name="Kaster A.-K."/>
            <person name="Ovreas L."/>
            <person name="Rohde M."/>
            <person name="Galperin M.Y."/>
            <person name="Jogler C."/>
        </authorList>
    </citation>
    <scope>NUCLEOTIDE SEQUENCE [LARGE SCALE GENOMIC DNA]</scope>
    <source>
        <strain evidence="3 4">UC8</strain>
    </source>
</reference>
<gene>
    <name evidence="3" type="ORF">UC8_01090</name>
</gene>
<dbReference type="KEGG" id="rul:UC8_01090"/>
<keyword evidence="4" id="KW-1185">Reference proteome</keyword>
<protein>
    <submittedName>
        <fullName evidence="3">Uncharacterized protein</fullName>
    </submittedName>
</protein>
<evidence type="ECO:0000313" key="4">
    <source>
        <dbReference type="Proteomes" id="UP000325286"/>
    </source>
</evidence>
<feature type="signal peptide" evidence="2">
    <location>
        <begin position="1"/>
        <end position="26"/>
    </location>
</feature>
<feature type="chain" id="PRO_5022768438" evidence="2">
    <location>
        <begin position="27"/>
        <end position="56"/>
    </location>
</feature>
<keyword evidence="2" id="KW-0732">Signal</keyword>
<feature type="compositionally biased region" description="Acidic residues" evidence="1">
    <location>
        <begin position="34"/>
        <end position="56"/>
    </location>
</feature>
<sequence precursor="true">MKLTKFKDLFALTLLAGLLTFPLAGCGVESEPIGVDEDDTAAIEEDPEYIEGESGT</sequence>